<proteinExistence type="predicted"/>
<gene>
    <name evidence="1" type="ORF">PMPD1_3705</name>
</gene>
<dbReference type="AlphaFoldDB" id="A0A6M8UFM9"/>
<sequence>MNRNKDDRLTDTLLGEAILAIMRTDTPISNATVLRQLQAMAAVEVDQERRKACLRAIGAVRNSASTPKETQPVGQEVRDGDNVIHMFTNDGPPDGTSKH</sequence>
<dbReference type="KEGG" id="pmak:PMPD1_3705"/>
<dbReference type="EMBL" id="CP054212">
    <property type="protein sequence ID" value="QKJ88619.1"/>
    <property type="molecule type" value="Genomic_DNA"/>
</dbReference>
<keyword evidence="2" id="KW-1185">Reference proteome</keyword>
<evidence type="ECO:0000313" key="2">
    <source>
        <dbReference type="Proteomes" id="UP000505325"/>
    </source>
</evidence>
<name>A0A6M8UFM9_9GAMM</name>
<accession>A0A6M8UFM9</accession>
<protein>
    <submittedName>
        <fullName evidence="1">Uncharacterized protein</fullName>
    </submittedName>
</protein>
<dbReference type="RefSeq" id="WP_173635474.1">
    <property type="nucleotide sequence ID" value="NZ_CP054212.1"/>
</dbReference>
<organism evidence="1 2">
    <name type="scientific">Paramixta manurensis</name>
    <dbReference type="NCBI Taxonomy" id="2740817"/>
    <lineage>
        <taxon>Bacteria</taxon>
        <taxon>Pseudomonadati</taxon>
        <taxon>Pseudomonadota</taxon>
        <taxon>Gammaproteobacteria</taxon>
        <taxon>Enterobacterales</taxon>
        <taxon>Erwiniaceae</taxon>
        <taxon>Paramixta</taxon>
    </lineage>
</organism>
<reference evidence="1 2" key="1">
    <citation type="submission" date="2020-06" db="EMBL/GenBank/DDBJ databases">
        <title>Genome sequence of Paramixta manurensis strain PD-1.</title>
        <authorList>
            <person name="Lee C.W."/>
            <person name="Kim J."/>
        </authorList>
    </citation>
    <scope>NUCLEOTIDE SEQUENCE [LARGE SCALE GENOMIC DNA]</scope>
    <source>
        <strain evidence="1 2">PD-1</strain>
    </source>
</reference>
<dbReference type="Proteomes" id="UP000505325">
    <property type="component" value="Chromosome"/>
</dbReference>
<evidence type="ECO:0000313" key="1">
    <source>
        <dbReference type="EMBL" id="QKJ88619.1"/>
    </source>
</evidence>